<dbReference type="PROSITE" id="PS52015">
    <property type="entry name" value="TONB_CTD"/>
    <property type="match status" value="1"/>
</dbReference>
<reference evidence="3" key="1">
    <citation type="journal article" date="2019" name="Int. J. Syst. Evol. Microbiol.">
        <title>The Global Catalogue of Microorganisms (GCM) 10K type strain sequencing project: providing services to taxonomists for standard genome sequencing and annotation.</title>
        <authorList>
            <consortium name="The Broad Institute Genomics Platform"/>
            <consortium name="The Broad Institute Genome Sequencing Center for Infectious Disease"/>
            <person name="Wu L."/>
            <person name="Ma J."/>
        </authorList>
    </citation>
    <scope>NUCLEOTIDE SEQUENCE [LARGE SCALE GENOMIC DNA]</scope>
    <source>
        <strain evidence="3">JCM 17064</strain>
    </source>
</reference>
<proteinExistence type="predicted"/>
<evidence type="ECO:0000313" key="3">
    <source>
        <dbReference type="Proteomes" id="UP001500968"/>
    </source>
</evidence>
<dbReference type="PANTHER" id="PTHR33446">
    <property type="entry name" value="PROTEIN TONB-RELATED"/>
    <property type="match status" value="1"/>
</dbReference>
<evidence type="ECO:0000259" key="1">
    <source>
        <dbReference type="PROSITE" id="PS52015"/>
    </source>
</evidence>
<dbReference type="InterPro" id="IPR051045">
    <property type="entry name" value="TonB-dependent_transducer"/>
</dbReference>
<keyword evidence="3" id="KW-1185">Reference proteome</keyword>
<dbReference type="Gene3D" id="3.30.1150.10">
    <property type="match status" value="1"/>
</dbReference>
<dbReference type="SUPFAM" id="SSF74653">
    <property type="entry name" value="TolA/TonB C-terminal domain"/>
    <property type="match status" value="1"/>
</dbReference>
<dbReference type="PANTHER" id="PTHR33446:SF2">
    <property type="entry name" value="PROTEIN TONB"/>
    <property type="match status" value="1"/>
</dbReference>
<organism evidence="2 3">
    <name type="scientific">Flavobacterium cheonhonense</name>
    <dbReference type="NCBI Taxonomy" id="706185"/>
    <lineage>
        <taxon>Bacteria</taxon>
        <taxon>Pseudomonadati</taxon>
        <taxon>Bacteroidota</taxon>
        <taxon>Flavobacteriia</taxon>
        <taxon>Flavobacteriales</taxon>
        <taxon>Flavobacteriaceae</taxon>
        <taxon>Flavobacterium</taxon>
    </lineage>
</organism>
<feature type="domain" description="TonB C-terminal" evidence="1">
    <location>
        <begin position="461"/>
        <end position="551"/>
    </location>
</feature>
<dbReference type="Proteomes" id="UP001500968">
    <property type="component" value="Unassembled WGS sequence"/>
</dbReference>
<name>A0ABP7TVF2_9FLAO</name>
<evidence type="ECO:0000313" key="2">
    <source>
        <dbReference type="EMBL" id="GAA4031755.1"/>
    </source>
</evidence>
<dbReference type="EMBL" id="BAABCR010000015">
    <property type="protein sequence ID" value="GAA4031755.1"/>
    <property type="molecule type" value="Genomic_DNA"/>
</dbReference>
<protein>
    <recommendedName>
        <fullName evidence="1">TonB C-terminal domain-containing protein</fullName>
    </recommendedName>
</protein>
<comment type="caution">
    <text evidence="2">The sequence shown here is derived from an EMBL/GenBank/DDBJ whole genome shotgun (WGS) entry which is preliminary data.</text>
</comment>
<dbReference type="InterPro" id="IPR037682">
    <property type="entry name" value="TonB_C"/>
</dbReference>
<sequence>MLAIVISLAIPFLSFEIIEEVPVTTITEPEFVPIPFSNENIAVVETIDYTSIAVWSLYGIITILLSIRFGKNIWKLISKSDSNPTVKYKNATLVLVDEKTLPHTFLNNIFINFDDYNQRNIEDELYTHELVHVTQKHTLDILFIELLITIFWFNPLLYFYKKAIQLNHEFLADQKVVESYNNVPFYQNLLLQKGNGNQTIYLASNLNYLVTKKRLIMMTKNTTKSVAFLKKTAIIPMLTGIVFLCCVDIIAQEKIVTKATPKNNTIDEQDYFKGVRIRYYEKLVKTKNGAKYSKIIFDKKYENLTKSEKEEIQLFLMIPKPFEKKSPTAKELNEYKNAKKYAIWIDGKNVPNKELNQYKPEDIAYFSGSVILKNARTKKHPQPFQYWFYTHPHFEKEKMDKPIPKYPGKEIVIWKEGRTKNIMLSDKSAVKATTITEVPTKKQESDLYNLAELTEKPEYQTGLEAFYQYIGSNYKIPEEISTKKISGKIFASFIVEKDGTLSNIKILRDMGYGTGEEAKRVLENSPKWLPGKIDGKPVRTMYSLPIAIKSE</sequence>
<accession>A0ABP7TVF2</accession>
<dbReference type="Pfam" id="PF03544">
    <property type="entry name" value="TonB_C"/>
    <property type="match status" value="1"/>
</dbReference>
<gene>
    <name evidence="2" type="ORF">GCM10022386_14720</name>
</gene>
<dbReference type="InterPro" id="IPR008756">
    <property type="entry name" value="Peptidase_M56"/>
</dbReference>
<dbReference type="Pfam" id="PF05569">
    <property type="entry name" value="Peptidase_M56"/>
    <property type="match status" value="1"/>
</dbReference>